<proteinExistence type="predicted"/>
<reference evidence="1" key="1">
    <citation type="submission" date="2018-11" db="EMBL/GenBank/DDBJ databases">
        <authorList>
            <consortium name="Pathogen Informatics"/>
        </authorList>
    </citation>
    <scope>NUCLEOTIDE SEQUENCE</scope>
</reference>
<name>A0A3S5AML0_9PLAT</name>
<dbReference type="EMBL" id="CAAALY010245378">
    <property type="protein sequence ID" value="VEL33221.1"/>
    <property type="molecule type" value="Genomic_DNA"/>
</dbReference>
<comment type="caution">
    <text evidence="1">The sequence shown here is derived from an EMBL/GenBank/DDBJ whole genome shotgun (WGS) entry which is preliminary data.</text>
</comment>
<evidence type="ECO:0000313" key="2">
    <source>
        <dbReference type="Proteomes" id="UP000784294"/>
    </source>
</evidence>
<keyword evidence="2" id="KW-1185">Reference proteome</keyword>
<organism evidence="1 2">
    <name type="scientific">Protopolystoma xenopodis</name>
    <dbReference type="NCBI Taxonomy" id="117903"/>
    <lineage>
        <taxon>Eukaryota</taxon>
        <taxon>Metazoa</taxon>
        <taxon>Spiralia</taxon>
        <taxon>Lophotrochozoa</taxon>
        <taxon>Platyhelminthes</taxon>
        <taxon>Monogenea</taxon>
        <taxon>Polyopisthocotylea</taxon>
        <taxon>Polystomatidea</taxon>
        <taxon>Polystomatidae</taxon>
        <taxon>Protopolystoma</taxon>
    </lineage>
</organism>
<dbReference type="AlphaFoldDB" id="A0A3S5AML0"/>
<dbReference type="Proteomes" id="UP000784294">
    <property type="component" value="Unassembled WGS sequence"/>
</dbReference>
<gene>
    <name evidence="1" type="ORF">PXEA_LOCUS26661</name>
</gene>
<protein>
    <submittedName>
        <fullName evidence="1">Uncharacterized protein</fullName>
    </submittedName>
</protein>
<sequence>MLVGLKFSPTNSLDDLLTSFCSNPSAPVSSKSSSSPHPFSPGCASIIASQACLSSTHLPSNRADNKPLAISIRSDLPLPSIGSKTLSFQSPPIVNWTTGTTSSYSVPSTSIQIKSKHSTGGENVSQAFEDLDMMGRQIFGLLKTE</sequence>
<accession>A0A3S5AML0</accession>
<evidence type="ECO:0000313" key="1">
    <source>
        <dbReference type="EMBL" id="VEL33221.1"/>
    </source>
</evidence>